<evidence type="ECO:0000256" key="6">
    <source>
        <dbReference type="ARBA" id="ARBA00023139"/>
    </source>
</evidence>
<evidence type="ECO:0000256" key="4">
    <source>
        <dbReference type="ARBA" id="ARBA00022729"/>
    </source>
</evidence>
<reference evidence="11 12" key="1">
    <citation type="submission" date="2021-02" db="EMBL/GenBank/DDBJ databases">
        <title>Alicyclobacillus curvatus sp. nov. and Alicyclobacillus mengziensis sp. nov., two acidophilic bacteria isolated from acid mine drainage.</title>
        <authorList>
            <person name="Huang Y."/>
        </authorList>
    </citation>
    <scope>NUCLEOTIDE SEQUENCE [LARGE SCALE GENOMIC DNA]</scope>
    <source>
        <strain evidence="11 12">S30H14</strain>
    </source>
</reference>
<keyword evidence="7" id="KW-0449">Lipoprotein</keyword>
<evidence type="ECO:0000259" key="10">
    <source>
        <dbReference type="Pfam" id="PF25198"/>
    </source>
</evidence>
<dbReference type="Pfam" id="PF25198">
    <property type="entry name" value="Spore_GerAC_N"/>
    <property type="match status" value="1"/>
</dbReference>
<dbReference type="EMBL" id="CP071182">
    <property type="protein sequence ID" value="QSO49457.1"/>
    <property type="molecule type" value="Genomic_DNA"/>
</dbReference>
<accession>A0A9X7Z8B1</accession>
<dbReference type="NCBIfam" id="TIGR02887">
    <property type="entry name" value="spore_ger_x_C"/>
    <property type="match status" value="1"/>
</dbReference>
<dbReference type="KEGG" id="afx:JZ786_11445"/>
<dbReference type="Proteomes" id="UP000663505">
    <property type="component" value="Chromosome"/>
</dbReference>
<dbReference type="RefSeq" id="WP_206658768.1">
    <property type="nucleotide sequence ID" value="NZ_CP071182.1"/>
</dbReference>
<keyword evidence="3" id="KW-0309">Germination</keyword>
<gene>
    <name evidence="11" type="ORF">JZ786_11445</name>
</gene>
<organism evidence="11 12">
    <name type="scientific">Alicyclobacillus mengziensis</name>
    <dbReference type="NCBI Taxonomy" id="2931921"/>
    <lineage>
        <taxon>Bacteria</taxon>
        <taxon>Bacillati</taxon>
        <taxon>Bacillota</taxon>
        <taxon>Bacilli</taxon>
        <taxon>Bacillales</taxon>
        <taxon>Alicyclobacillaceae</taxon>
        <taxon>Alicyclobacillus</taxon>
    </lineage>
</organism>
<dbReference type="Gene3D" id="3.30.300.210">
    <property type="entry name" value="Nutrient germinant receptor protein C, domain 3"/>
    <property type="match status" value="1"/>
</dbReference>
<comment type="similarity">
    <text evidence="2">Belongs to the GerABKC lipoprotein family.</text>
</comment>
<feature type="compositionally biased region" description="Polar residues" evidence="8">
    <location>
        <begin position="211"/>
        <end position="223"/>
    </location>
</feature>
<evidence type="ECO:0000259" key="9">
    <source>
        <dbReference type="Pfam" id="PF05504"/>
    </source>
</evidence>
<proteinExistence type="inferred from homology"/>
<evidence type="ECO:0000256" key="1">
    <source>
        <dbReference type="ARBA" id="ARBA00004635"/>
    </source>
</evidence>
<dbReference type="InterPro" id="IPR008844">
    <property type="entry name" value="Spore_GerAC-like"/>
</dbReference>
<keyword evidence="6" id="KW-0564">Palmitate</keyword>
<dbReference type="AlphaFoldDB" id="A0A9X7Z8B1"/>
<dbReference type="PANTHER" id="PTHR35789">
    <property type="entry name" value="SPORE GERMINATION PROTEIN B3"/>
    <property type="match status" value="1"/>
</dbReference>
<evidence type="ECO:0000256" key="2">
    <source>
        <dbReference type="ARBA" id="ARBA00007886"/>
    </source>
</evidence>
<dbReference type="GO" id="GO:0016020">
    <property type="term" value="C:membrane"/>
    <property type="evidence" value="ECO:0007669"/>
    <property type="project" value="UniProtKB-SubCell"/>
</dbReference>
<dbReference type="PROSITE" id="PS51257">
    <property type="entry name" value="PROKAR_LIPOPROTEIN"/>
    <property type="match status" value="1"/>
</dbReference>
<evidence type="ECO:0000256" key="3">
    <source>
        <dbReference type="ARBA" id="ARBA00022544"/>
    </source>
</evidence>
<protein>
    <submittedName>
        <fullName evidence="11">Ger(X)C family spore germination protein</fullName>
    </submittedName>
</protein>
<sequence length="413" mass="45507">MRISRWLLCLWIGLIPFLLSGCYDRKELEQQAFVTVLGIDQGPAGSIDCTFELASPQSPEGGSPSSATKSPNRVVVRAHSLAEALTVANASVERSLSFTHLTMVIFGQPLAENGLGDLLQSLIRFREFRGTILLALAKGSAQDVIQSFTPMLEKSPSRAAESVALVGQERGIIPVTYLHDFTRELQTNNVDGLVPLFAINEAVKADPKGQSRISPNAQPQLSAGSLPRSGGNPVEWTGSGVFRDDKLVDFLDGEQTRDVEMLRGKVRRTLITFQDPLNKQAHVGLSLHAEDKPVYHVTLGKPVRIQITVPLEADIENTESSVDYTQPNMRAKLEQSVSQQLNAELKTVLTHLLVQDSVDPVPISDHIRGQFATHQQFETYPWIERAKGADILIDTKLHIRRFGIQTIPLKTIN</sequence>
<keyword evidence="5" id="KW-0472">Membrane</keyword>
<feature type="region of interest" description="Disordered" evidence="8">
    <location>
        <begin position="208"/>
        <end position="234"/>
    </location>
</feature>
<evidence type="ECO:0000256" key="5">
    <source>
        <dbReference type="ARBA" id="ARBA00023136"/>
    </source>
</evidence>
<keyword evidence="4" id="KW-0732">Signal</keyword>
<evidence type="ECO:0000256" key="8">
    <source>
        <dbReference type="SAM" id="MobiDB-lite"/>
    </source>
</evidence>
<dbReference type="PANTHER" id="PTHR35789:SF1">
    <property type="entry name" value="SPORE GERMINATION PROTEIN B3"/>
    <property type="match status" value="1"/>
</dbReference>
<keyword evidence="12" id="KW-1185">Reference proteome</keyword>
<evidence type="ECO:0000313" key="11">
    <source>
        <dbReference type="EMBL" id="QSO49457.1"/>
    </source>
</evidence>
<feature type="domain" description="Spore germination GerAC-like C-terminal" evidence="9">
    <location>
        <begin position="237"/>
        <end position="403"/>
    </location>
</feature>
<comment type="subcellular location">
    <subcellularLocation>
        <location evidence="1">Membrane</location>
        <topology evidence="1">Lipid-anchor</topology>
    </subcellularLocation>
</comment>
<dbReference type="InterPro" id="IPR057336">
    <property type="entry name" value="GerAC_N"/>
</dbReference>
<dbReference type="InterPro" id="IPR038501">
    <property type="entry name" value="Spore_GerAC_C_sf"/>
</dbReference>
<evidence type="ECO:0000256" key="7">
    <source>
        <dbReference type="ARBA" id="ARBA00023288"/>
    </source>
</evidence>
<dbReference type="InterPro" id="IPR046953">
    <property type="entry name" value="Spore_GerAC-like_C"/>
</dbReference>
<name>A0A9X7Z8B1_9BACL</name>
<dbReference type="GO" id="GO:0009847">
    <property type="term" value="P:spore germination"/>
    <property type="evidence" value="ECO:0007669"/>
    <property type="project" value="InterPro"/>
</dbReference>
<dbReference type="Pfam" id="PF05504">
    <property type="entry name" value="Spore_GerAC"/>
    <property type="match status" value="1"/>
</dbReference>
<evidence type="ECO:0000313" key="12">
    <source>
        <dbReference type="Proteomes" id="UP000663505"/>
    </source>
</evidence>
<feature type="domain" description="Spore germination protein N-terminal" evidence="10">
    <location>
        <begin position="24"/>
        <end position="198"/>
    </location>
</feature>